<dbReference type="InterPro" id="IPR036086">
    <property type="entry name" value="ParB/Sulfiredoxin_sf"/>
</dbReference>
<sequence length="168" mass="18748">MSILNTTATIAFDYVDIDKLSPAEWNPREMPKGEMDKLKRSIKAFGMVDPIIARKSDGLIIGGHQRCVAAREIGFSSVPVVWVDLSDQEAKLLNVALNRIHGEWDNEKLTSLIEEIRTDGSDITLTGLDDAELASLEQETEGLTDPLYCDVIVKRWEDFTGKKAKREG</sequence>
<protein>
    <recommendedName>
        <fullName evidence="1">ParB-like N-terminal domain-containing protein</fullName>
    </recommendedName>
</protein>
<dbReference type="PANTHER" id="PTHR33375">
    <property type="entry name" value="CHROMOSOME-PARTITIONING PROTEIN PARB-RELATED"/>
    <property type="match status" value="1"/>
</dbReference>
<proteinExistence type="predicted"/>
<evidence type="ECO:0000259" key="1">
    <source>
        <dbReference type="SMART" id="SM00470"/>
    </source>
</evidence>
<dbReference type="Gene3D" id="3.90.1530.10">
    <property type="entry name" value="Conserved hypothetical protein from pyrococcus furiosus pfu- 392566-001, ParB domain"/>
    <property type="match status" value="1"/>
</dbReference>
<dbReference type="CDD" id="cd16401">
    <property type="entry name" value="ParB_N_like_MT"/>
    <property type="match status" value="1"/>
</dbReference>
<dbReference type="InterPro" id="IPR003115">
    <property type="entry name" value="ParB_N"/>
</dbReference>
<gene>
    <name evidence="2" type="ORF">LCGC14_0817610</name>
</gene>
<feature type="domain" description="ParB-like N-terminal" evidence="1">
    <location>
        <begin position="13"/>
        <end position="99"/>
    </location>
</feature>
<dbReference type="SUPFAM" id="SSF110849">
    <property type="entry name" value="ParB/Sulfiredoxin"/>
    <property type="match status" value="1"/>
</dbReference>
<name>A0A0F9PJR8_9ZZZZ</name>
<reference evidence="2" key="1">
    <citation type="journal article" date="2015" name="Nature">
        <title>Complex archaea that bridge the gap between prokaryotes and eukaryotes.</title>
        <authorList>
            <person name="Spang A."/>
            <person name="Saw J.H."/>
            <person name="Jorgensen S.L."/>
            <person name="Zaremba-Niedzwiedzka K."/>
            <person name="Martijn J."/>
            <person name="Lind A.E."/>
            <person name="van Eijk R."/>
            <person name="Schleper C."/>
            <person name="Guy L."/>
            <person name="Ettema T.J."/>
        </authorList>
    </citation>
    <scope>NUCLEOTIDE SEQUENCE</scope>
</reference>
<dbReference type="AlphaFoldDB" id="A0A0F9PJR8"/>
<dbReference type="EMBL" id="LAZR01002279">
    <property type="protein sequence ID" value="KKN32070.1"/>
    <property type="molecule type" value="Genomic_DNA"/>
</dbReference>
<organism evidence="2">
    <name type="scientific">marine sediment metagenome</name>
    <dbReference type="NCBI Taxonomy" id="412755"/>
    <lineage>
        <taxon>unclassified sequences</taxon>
        <taxon>metagenomes</taxon>
        <taxon>ecological metagenomes</taxon>
    </lineage>
</organism>
<dbReference type="Pfam" id="PF02195">
    <property type="entry name" value="ParB_N"/>
    <property type="match status" value="1"/>
</dbReference>
<evidence type="ECO:0000313" key="2">
    <source>
        <dbReference type="EMBL" id="KKN32070.1"/>
    </source>
</evidence>
<dbReference type="SMART" id="SM00470">
    <property type="entry name" value="ParB"/>
    <property type="match status" value="1"/>
</dbReference>
<dbReference type="GO" id="GO:0045881">
    <property type="term" value="P:positive regulation of sporulation resulting in formation of a cellular spore"/>
    <property type="evidence" value="ECO:0007669"/>
    <property type="project" value="TreeGrafter"/>
</dbReference>
<comment type="caution">
    <text evidence="2">The sequence shown here is derived from an EMBL/GenBank/DDBJ whole genome shotgun (WGS) entry which is preliminary data.</text>
</comment>
<dbReference type="PANTHER" id="PTHR33375:SF1">
    <property type="entry name" value="CHROMOSOME-PARTITIONING PROTEIN PARB-RELATED"/>
    <property type="match status" value="1"/>
</dbReference>
<dbReference type="GO" id="GO:0007059">
    <property type="term" value="P:chromosome segregation"/>
    <property type="evidence" value="ECO:0007669"/>
    <property type="project" value="TreeGrafter"/>
</dbReference>
<dbReference type="InterPro" id="IPR050336">
    <property type="entry name" value="Chromosome_partition/occlusion"/>
</dbReference>
<dbReference type="GO" id="GO:0005694">
    <property type="term" value="C:chromosome"/>
    <property type="evidence" value="ECO:0007669"/>
    <property type="project" value="TreeGrafter"/>
</dbReference>
<accession>A0A0F9PJR8</accession>